<accession>A0ABP7FTF6</accession>
<dbReference type="RefSeq" id="WP_344756728.1">
    <property type="nucleotide sequence ID" value="NZ_BAABAE010000003.1"/>
</dbReference>
<reference evidence="3" key="1">
    <citation type="journal article" date="2019" name="Int. J. Syst. Evol. Microbiol.">
        <title>The Global Catalogue of Microorganisms (GCM) 10K type strain sequencing project: providing services to taxonomists for standard genome sequencing and annotation.</title>
        <authorList>
            <consortium name="The Broad Institute Genomics Platform"/>
            <consortium name="The Broad Institute Genome Sequencing Center for Infectious Disease"/>
            <person name="Wu L."/>
            <person name="Ma J."/>
        </authorList>
    </citation>
    <scope>NUCLEOTIDE SEQUENCE [LARGE SCALE GENOMIC DNA]</scope>
    <source>
        <strain evidence="3">JCM 16949</strain>
    </source>
</reference>
<sequence length="112" mass="12509">MTTITDKAIVPYENPQWVPVLPTRWVAEYDGEVAGGIDRTPRGRYRATNRHGRRIGSFRTLDEARERLELNNSATRIQRFDQSRVLLVGGLIAFLATAGVAAFGVMSLLAHQ</sequence>
<dbReference type="EMBL" id="BAABAE010000003">
    <property type="protein sequence ID" value="GAA3746560.1"/>
    <property type="molecule type" value="Genomic_DNA"/>
</dbReference>
<dbReference type="Proteomes" id="UP001501004">
    <property type="component" value="Unassembled WGS sequence"/>
</dbReference>
<name>A0ABP7FTF6_9MICO</name>
<evidence type="ECO:0000313" key="3">
    <source>
        <dbReference type="Proteomes" id="UP001501004"/>
    </source>
</evidence>
<protein>
    <submittedName>
        <fullName evidence="2">Uncharacterized protein</fullName>
    </submittedName>
</protein>
<keyword evidence="3" id="KW-1185">Reference proteome</keyword>
<evidence type="ECO:0000256" key="1">
    <source>
        <dbReference type="SAM" id="Phobius"/>
    </source>
</evidence>
<feature type="transmembrane region" description="Helical" evidence="1">
    <location>
        <begin position="85"/>
        <end position="110"/>
    </location>
</feature>
<keyword evidence="1" id="KW-1133">Transmembrane helix</keyword>
<gene>
    <name evidence="2" type="ORF">GCM10022239_22660</name>
</gene>
<evidence type="ECO:0000313" key="2">
    <source>
        <dbReference type="EMBL" id="GAA3746560.1"/>
    </source>
</evidence>
<proteinExistence type="predicted"/>
<organism evidence="2 3">
    <name type="scientific">Leifsonella bigeumensis</name>
    <dbReference type="NCBI Taxonomy" id="433643"/>
    <lineage>
        <taxon>Bacteria</taxon>
        <taxon>Bacillati</taxon>
        <taxon>Actinomycetota</taxon>
        <taxon>Actinomycetes</taxon>
        <taxon>Micrococcales</taxon>
        <taxon>Microbacteriaceae</taxon>
        <taxon>Leifsonella</taxon>
    </lineage>
</organism>
<keyword evidence="1" id="KW-0472">Membrane</keyword>
<keyword evidence="1" id="KW-0812">Transmembrane</keyword>
<comment type="caution">
    <text evidence="2">The sequence shown here is derived from an EMBL/GenBank/DDBJ whole genome shotgun (WGS) entry which is preliminary data.</text>
</comment>